<feature type="transmembrane region" description="Helical" evidence="1">
    <location>
        <begin position="25"/>
        <end position="48"/>
    </location>
</feature>
<organism evidence="2 3">
    <name type="scientific">Ancylostoma ceylanicum</name>
    <dbReference type="NCBI Taxonomy" id="53326"/>
    <lineage>
        <taxon>Eukaryota</taxon>
        <taxon>Metazoa</taxon>
        <taxon>Ecdysozoa</taxon>
        <taxon>Nematoda</taxon>
        <taxon>Chromadorea</taxon>
        <taxon>Rhabditida</taxon>
        <taxon>Rhabditina</taxon>
        <taxon>Rhabditomorpha</taxon>
        <taxon>Strongyloidea</taxon>
        <taxon>Ancylostomatidae</taxon>
        <taxon>Ancylostomatinae</taxon>
        <taxon>Ancylostoma</taxon>
    </lineage>
</organism>
<comment type="caution">
    <text evidence="2">The sequence shown here is derived from an EMBL/GenBank/DDBJ whole genome shotgun (WGS) entry which is preliminary data.</text>
</comment>
<dbReference type="Proteomes" id="UP000024635">
    <property type="component" value="Unassembled WGS sequence"/>
</dbReference>
<dbReference type="EMBL" id="JARK01000047">
    <property type="protein sequence ID" value="EYC44874.1"/>
    <property type="molecule type" value="Genomic_DNA"/>
</dbReference>
<keyword evidence="1" id="KW-1133">Transmembrane helix</keyword>
<reference evidence="3" key="1">
    <citation type="journal article" date="2015" name="Nat. Genet.">
        <title>The genome and transcriptome of the zoonotic hookworm Ancylostoma ceylanicum identify infection-specific gene families.</title>
        <authorList>
            <person name="Schwarz E.M."/>
            <person name="Hu Y."/>
            <person name="Antoshechkin I."/>
            <person name="Miller M.M."/>
            <person name="Sternberg P.W."/>
            <person name="Aroian R.V."/>
        </authorList>
    </citation>
    <scope>NUCLEOTIDE SEQUENCE</scope>
    <source>
        <strain evidence="3">HY135</strain>
    </source>
</reference>
<protein>
    <submittedName>
        <fullName evidence="2">Uncharacterized protein</fullName>
    </submittedName>
</protein>
<keyword evidence="1" id="KW-0472">Membrane</keyword>
<keyword evidence="3" id="KW-1185">Reference proteome</keyword>
<gene>
    <name evidence="2" type="primary">Acey_s0447.g1631</name>
    <name evidence="2" type="ORF">Y032_0447g1631</name>
</gene>
<evidence type="ECO:0000313" key="3">
    <source>
        <dbReference type="Proteomes" id="UP000024635"/>
    </source>
</evidence>
<name>A0A016WYF8_9BILA</name>
<accession>A0A016WYF8</accession>
<proteinExistence type="predicted"/>
<evidence type="ECO:0000256" key="1">
    <source>
        <dbReference type="SAM" id="Phobius"/>
    </source>
</evidence>
<dbReference type="AlphaFoldDB" id="A0A016WYF8"/>
<sequence>MFLDASFFAGGMLSDKASSTVTRDVGFWILFAINLLLMMLSFTLNLFLTVVLIRITVRDLCVSSFYTIERKGYL</sequence>
<keyword evidence="1" id="KW-0812">Transmembrane</keyword>
<evidence type="ECO:0000313" key="2">
    <source>
        <dbReference type="EMBL" id="EYC44874.1"/>
    </source>
</evidence>